<evidence type="ECO:0000259" key="2">
    <source>
        <dbReference type="PROSITE" id="PS50835"/>
    </source>
</evidence>
<accession>A0A8S4RBR1</accession>
<evidence type="ECO:0000256" key="1">
    <source>
        <dbReference type="ARBA" id="ARBA00023157"/>
    </source>
</evidence>
<organism evidence="3 4">
    <name type="scientific">Pararge aegeria aegeria</name>
    <dbReference type="NCBI Taxonomy" id="348720"/>
    <lineage>
        <taxon>Eukaryota</taxon>
        <taxon>Metazoa</taxon>
        <taxon>Ecdysozoa</taxon>
        <taxon>Arthropoda</taxon>
        <taxon>Hexapoda</taxon>
        <taxon>Insecta</taxon>
        <taxon>Pterygota</taxon>
        <taxon>Neoptera</taxon>
        <taxon>Endopterygota</taxon>
        <taxon>Lepidoptera</taxon>
        <taxon>Glossata</taxon>
        <taxon>Ditrysia</taxon>
        <taxon>Papilionoidea</taxon>
        <taxon>Nymphalidae</taxon>
        <taxon>Satyrinae</taxon>
        <taxon>Satyrini</taxon>
        <taxon>Parargina</taxon>
        <taxon>Pararge</taxon>
    </lineage>
</organism>
<gene>
    <name evidence="3" type="primary">jg8289</name>
    <name evidence="3" type="ORF">PAEG_LOCUS11135</name>
</gene>
<dbReference type="InterPro" id="IPR013783">
    <property type="entry name" value="Ig-like_fold"/>
</dbReference>
<evidence type="ECO:0000313" key="4">
    <source>
        <dbReference type="Proteomes" id="UP000838756"/>
    </source>
</evidence>
<protein>
    <submittedName>
        <fullName evidence="3">Jg8289 protein</fullName>
    </submittedName>
</protein>
<proteinExistence type="predicted"/>
<dbReference type="InterPro" id="IPR013162">
    <property type="entry name" value="CD80_C2-set"/>
</dbReference>
<dbReference type="SUPFAM" id="SSF48726">
    <property type="entry name" value="Immunoglobulin"/>
    <property type="match status" value="1"/>
</dbReference>
<dbReference type="Gene3D" id="2.60.40.10">
    <property type="entry name" value="Immunoglobulins"/>
    <property type="match status" value="1"/>
</dbReference>
<dbReference type="InterPro" id="IPR007110">
    <property type="entry name" value="Ig-like_dom"/>
</dbReference>
<comment type="caution">
    <text evidence="3">The sequence shown here is derived from an EMBL/GenBank/DDBJ whole genome shotgun (WGS) entry which is preliminary data.</text>
</comment>
<feature type="domain" description="Ig-like" evidence="2">
    <location>
        <begin position="15"/>
        <end position="110"/>
    </location>
</feature>
<name>A0A8S4RBR1_9NEOP</name>
<dbReference type="Proteomes" id="UP000838756">
    <property type="component" value="Unassembled WGS sequence"/>
</dbReference>
<reference evidence="3" key="1">
    <citation type="submission" date="2022-03" db="EMBL/GenBank/DDBJ databases">
        <authorList>
            <person name="Lindestad O."/>
        </authorList>
    </citation>
    <scope>NUCLEOTIDE SEQUENCE</scope>
</reference>
<dbReference type="Pfam" id="PF08205">
    <property type="entry name" value="C2-set_2"/>
    <property type="match status" value="1"/>
</dbReference>
<dbReference type="PROSITE" id="PS50835">
    <property type="entry name" value="IG_LIKE"/>
    <property type="match status" value="1"/>
</dbReference>
<dbReference type="EMBL" id="CAKXAJ010024929">
    <property type="protein sequence ID" value="CAH2232972.1"/>
    <property type="molecule type" value="Genomic_DNA"/>
</dbReference>
<dbReference type="OrthoDB" id="10028801at2759"/>
<keyword evidence="1" id="KW-1015">Disulfide bond</keyword>
<dbReference type="AlphaFoldDB" id="A0A8S4RBR1"/>
<evidence type="ECO:0000313" key="3">
    <source>
        <dbReference type="EMBL" id="CAH2232972.1"/>
    </source>
</evidence>
<dbReference type="InterPro" id="IPR036179">
    <property type="entry name" value="Ig-like_dom_sf"/>
</dbReference>
<sequence>MDSLEITHWNKNVAPSHVTISGPSEARVGDPVPLSCSTAPSNPAADIKWLVLGKHHRDASNRTVISPEGGWITTSNITVVVEPNRRSIVVVCHGINAQLTENVVATHTINVLSGKKLGILNKVKRYFTPGQLLALYQVQVRSCMVVHGVLHPFMGWLCQVSA</sequence>
<keyword evidence="4" id="KW-1185">Reference proteome</keyword>